<protein>
    <recommendedName>
        <fullName evidence="6">Leucine-rich repeat domain-containing protein</fullName>
    </recommendedName>
</protein>
<dbReference type="SUPFAM" id="SSF52058">
    <property type="entry name" value="L domain-like"/>
    <property type="match status" value="1"/>
</dbReference>
<dbReference type="PANTHER" id="PTHR24369:SF210">
    <property type="entry name" value="CHAOPTIN-RELATED"/>
    <property type="match status" value="1"/>
</dbReference>
<dbReference type="Pfam" id="PF13306">
    <property type="entry name" value="LRR_5"/>
    <property type="match status" value="1"/>
</dbReference>
<gene>
    <name evidence="4" type="ORF">Pmani_035861</name>
</gene>
<evidence type="ECO:0000256" key="2">
    <source>
        <dbReference type="ARBA" id="ARBA00022729"/>
    </source>
</evidence>
<evidence type="ECO:0000313" key="4">
    <source>
        <dbReference type="EMBL" id="KAK4291297.1"/>
    </source>
</evidence>
<dbReference type="GO" id="GO:0005886">
    <property type="term" value="C:plasma membrane"/>
    <property type="evidence" value="ECO:0007669"/>
    <property type="project" value="TreeGrafter"/>
</dbReference>
<evidence type="ECO:0000256" key="1">
    <source>
        <dbReference type="ARBA" id="ARBA00022614"/>
    </source>
</evidence>
<dbReference type="Gene3D" id="3.80.10.10">
    <property type="entry name" value="Ribonuclease Inhibitor"/>
    <property type="match status" value="1"/>
</dbReference>
<organism evidence="4 5">
    <name type="scientific">Petrolisthes manimaculis</name>
    <dbReference type="NCBI Taxonomy" id="1843537"/>
    <lineage>
        <taxon>Eukaryota</taxon>
        <taxon>Metazoa</taxon>
        <taxon>Ecdysozoa</taxon>
        <taxon>Arthropoda</taxon>
        <taxon>Crustacea</taxon>
        <taxon>Multicrustacea</taxon>
        <taxon>Malacostraca</taxon>
        <taxon>Eumalacostraca</taxon>
        <taxon>Eucarida</taxon>
        <taxon>Decapoda</taxon>
        <taxon>Pleocyemata</taxon>
        <taxon>Anomura</taxon>
        <taxon>Galatheoidea</taxon>
        <taxon>Porcellanidae</taxon>
        <taxon>Petrolisthes</taxon>
    </lineage>
</organism>
<proteinExistence type="predicted"/>
<dbReference type="AlphaFoldDB" id="A0AAE1NKT1"/>
<dbReference type="InterPro" id="IPR032675">
    <property type="entry name" value="LRR_dom_sf"/>
</dbReference>
<evidence type="ECO:0000256" key="3">
    <source>
        <dbReference type="ARBA" id="ARBA00022737"/>
    </source>
</evidence>
<keyword evidence="2" id="KW-0732">Signal</keyword>
<name>A0AAE1NKT1_9EUCA</name>
<accession>A0AAE1NKT1</accession>
<sequence length="174" mass="18310">PATFTGATNLVEVAITDTLIDTFPAATFSGLNSLEKVTLSGGKITTLPANSFTSTALTSVDLSANAITNVELNALVVQPQTEINLASNQLTTLPSEVFQPLVTTLTDGGYIDVNDNPLTCGCDLEWIVNIGPTVALSGLDSACDLHGYSTQEILDFLEYQCSNPPPPPPEPLKQ</sequence>
<dbReference type="InterPro" id="IPR050541">
    <property type="entry name" value="LRR_TM_domain-containing"/>
</dbReference>
<reference evidence="4" key="1">
    <citation type="submission" date="2023-11" db="EMBL/GenBank/DDBJ databases">
        <title>Genome assemblies of two species of porcelain crab, Petrolisthes cinctipes and Petrolisthes manimaculis (Anomura: Porcellanidae).</title>
        <authorList>
            <person name="Angst P."/>
        </authorList>
    </citation>
    <scope>NUCLEOTIDE SEQUENCE</scope>
    <source>
        <strain evidence="4">PB745_02</strain>
        <tissue evidence="4">Gill</tissue>
    </source>
</reference>
<dbReference type="PANTHER" id="PTHR24369">
    <property type="entry name" value="ANTIGEN BSP, PUTATIVE-RELATED"/>
    <property type="match status" value="1"/>
</dbReference>
<dbReference type="InterPro" id="IPR026906">
    <property type="entry name" value="LRR_5"/>
</dbReference>
<feature type="non-terminal residue" evidence="4">
    <location>
        <position position="1"/>
    </location>
</feature>
<keyword evidence="3" id="KW-0677">Repeat</keyword>
<dbReference type="Proteomes" id="UP001292094">
    <property type="component" value="Unassembled WGS sequence"/>
</dbReference>
<evidence type="ECO:0008006" key="6">
    <source>
        <dbReference type="Google" id="ProtNLM"/>
    </source>
</evidence>
<keyword evidence="1" id="KW-0433">Leucine-rich repeat</keyword>
<comment type="caution">
    <text evidence="4">The sequence shown here is derived from an EMBL/GenBank/DDBJ whole genome shotgun (WGS) entry which is preliminary data.</text>
</comment>
<keyword evidence="5" id="KW-1185">Reference proteome</keyword>
<dbReference type="EMBL" id="JAWZYT010005197">
    <property type="protein sequence ID" value="KAK4291297.1"/>
    <property type="molecule type" value="Genomic_DNA"/>
</dbReference>
<evidence type="ECO:0000313" key="5">
    <source>
        <dbReference type="Proteomes" id="UP001292094"/>
    </source>
</evidence>